<feature type="compositionally biased region" description="Basic and acidic residues" evidence="1">
    <location>
        <begin position="44"/>
        <end position="56"/>
    </location>
</feature>
<dbReference type="PANTHER" id="PTHR33355">
    <property type="entry name" value="WALL-ASSOCIATED RECEPTOR KINASE CARBOXY-TERMINAL PROTEIN-RELATED"/>
    <property type="match status" value="1"/>
</dbReference>
<reference evidence="2 3" key="1">
    <citation type="journal article" date="2018" name="Mol. Plant">
        <title>The genome of Artemisia annua provides insight into the evolution of Asteraceae family and artemisinin biosynthesis.</title>
        <authorList>
            <person name="Shen Q."/>
            <person name="Zhang L."/>
            <person name="Liao Z."/>
            <person name="Wang S."/>
            <person name="Yan T."/>
            <person name="Shi P."/>
            <person name="Liu M."/>
            <person name="Fu X."/>
            <person name="Pan Q."/>
            <person name="Wang Y."/>
            <person name="Lv Z."/>
            <person name="Lu X."/>
            <person name="Zhang F."/>
            <person name="Jiang W."/>
            <person name="Ma Y."/>
            <person name="Chen M."/>
            <person name="Hao X."/>
            <person name="Li L."/>
            <person name="Tang Y."/>
            <person name="Lv G."/>
            <person name="Zhou Y."/>
            <person name="Sun X."/>
            <person name="Brodelius P.E."/>
            <person name="Rose J.K.C."/>
            <person name="Tang K."/>
        </authorList>
    </citation>
    <scope>NUCLEOTIDE SEQUENCE [LARGE SCALE GENOMIC DNA]</scope>
    <source>
        <strain evidence="3">cv. Huhao1</strain>
        <tissue evidence="2">Leaf</tissue>
    </source>
</reference>
<dbReference type="Proteomes" id="UP000245207">
    <property type="component" value="Unassembled WGS sequence"/>
</dbReference>
<name>A0A2U1MGK9_ARTAN</name>
<dbReference type="EMBL" id="PKPP01005363">
    <property type="protein sequence ID" value="PWA60377.1"/>
    <property type="molecule type" value="Genomic_DNA"/>
</dbReference>
<dbReference type="OrthoDB" id="1933476at2759"/>
<dbReference type="GO" id="GO:0016301">
    <property type="term" value="F:kinase activity"/>
    <property type="evidence" value="ECO:0007669"/>
    <property type="project" value="UniProtKB-KW"/>
</dbReference>
<keyword evidence="3" id="KW-1185">Reference proteome</keyword>
<organism evidence="2 3">
    <name type="scientific">Artemisia annua</name>
    <name type="common">Sweet wormwood</name>
    <dbReference type="NCBI Taxonomy" id="35608"/>
    <lineage>
        <taxon>Eukaryota</taxon>
        <taxon>Viridiplantae</taxon>
        <taxon>Streptophyta</taxon>
        <taxon>Embryophyta</taxon>
        <taxon>Tracheophyta</taxon>
        <taxon>Spermatophyta</taxon>
        <taxon>Magnoliopsida</taxon>
        <taxon>eudicotyledons</taxon>
        <taxon>Gunneridae</taxon>
        <taxon>Pentapetalae</taxon>
        <taxon>asterids</taxon>
        <taxon>campanulids</taxon>
        <taxon>Asterales</taxon>
        <taxon>Asteraceae</taxon>
        <taxon>Asteroideae</taxon>
        <taxon>Anthemideae</taxon>
        <taxon>Artemisiinae</taxon>
        <taxon>Artemisia</taxon>
    </lineage>
</organism>
<evidence type="ECO:0000256" key="1">
    <source>
        <dbReference type="SAM" id="MobiDB-lite"/>
    </source>
</evidence>
<proteinExistence type="predicted"/>
<keyword evidence="2" id="KW-0418">Kinase</keyword>
<dbReference type="PANTHER" id="PTHR33355:SF13">
    <property type="entry name" value="WALL-ASSOCIATED RECEPTOR KINASE 3-LIKE"/>
    <property type="match status" value="1"/>
</dbReference>
<feature type="compositionally biased region" description="Basic and acidic residues" evidence="1">
    <location>
        <begin position="76"/>
        <end position="109"/>
    </location>
</feature>
<evidence type="ECO:0000313" key="2">
    <source>
        <dbReference type="EMBL" id="PWA60377.1"/>
    </source>
</evidence>
<dbReference type="AlphaFoldDB" id="A0A2U1MGK9"/>
<gene>
    <name evidence="2" type="ORF">CTI12_AA382320</name>
</gene>
<evidence type="ECO:0000313" key="3">
    <source>
        <dbReference type="Proteomes" id="UP000245207"/>
    </source>
</evidence>
<keyword evidence="2" id="KW-0675">Receptor</keyword>
<protein>
    <submittedName>
        <fullName evidence="2">Wall-associated receptor kinase, galacturonan-binding domain-containing protein</fullName>
    </submittedName>
</protein>
<feature type="region of interest" description="Disordered" evidence="1">
    <location>
        <begin position="1"/>
        <end position="110"/>
    </location>
</feature>
<sequence length="358" mass="39149">MAGDGDKGGKGPFGSGGSSDQIDQFDPLYLHSNDTNGTSDEPYDDKREKEPIKVSEKSGISEGIDPSSPGDSPVDVNKDEVEHPDVTADDVNGGKEENATLDENDKISEGDDDYYQEFNDMFHETIITPVVTPERLVNMRTYKRHSSRKSVPPVKLSDYVLDGKVGIKVEGLKLLGELRFSSGTGAYTVSSMDDTTSTLVLTDIFMSICSSTQNSGSFKLDRASSFTLSSQDMFVLLGCSRTLPVFDPNEDLFGLDLPKLQCSSYASIYGFGGDETDPMRWDFGISLDYNDSYYTETCKDCEASGGFCGFAGFRQSFSCICRGGGNSTTNCYGRDYVWNGTWKHKIQTKIILGGTLLL</sequence>
<keyword evidence="2" id="KW-0808">Transferase</keyword>
<comment type="caution">
    <text evidence="2">The sequence shown here is derived from an EMBL/GenBank/DDBJ whole genome shotgun (WGS) entry which is preliminary data.</text>
</comment>
<accession>A0A2U1MGK9</accession>